<feature type="compositionally biased region" description="Polar residues" evidence="1">
    <location>
        <begin position="377"/>
        <end position="389"/>
    </location>
</feature>
<organism evidence="2 3">
    <name type="scientific">Branchiostoma lanceolatum</name>
    <name type="common">Common lancelet</name>
    <name type="synonym">Amphioxus lanceolatum</name>
    <dbReference type="NCBI Taxonomy" id="7740"/>
    <lineage>
        <taxon>Eukaryota</taxon>
        <taxon>Metazoa</taxon>
        <taxon>Chordata</taxon>
        <taxon>Cephalochordata</taxon>
        <taxon>Leptocardii</taxon>
        <taxon>Amphioxiformes</taxon>
        <taxon>Branchiostomatidae</taxon>
        <taxon>Branchiostoma</taxon>
    </lineage>
</organism>
<keyword evidence="3" id="KW-1185">Reference proteome</keyword>
<dbReference type="PANTHER" id="PTHR47018">
    <property type="entry name" value="CXC DOMAIN-CONTAINING PROTEIN-RELATED"/>
    <property type="match status" value="1"/>
</dbReference>
<protein>
    <submittedName>
        <fullName evidence="2">Hypp9664 protein</fullName>
    </submittedName>
</protein>
<feature type="region of interest" description="Disordered" evidence="1">
    <location>
        <begin position="298"/>
        <end position="322"/>
    </location>
</feature>
<reference evidence="2" key="1">
    <citation type="submission" date="2022-01" db="EMBL/GenBank/DDBJ databases">
        <authorList>
            <person name="Braso-Vives M."/>
        </authorList>
    </citation>
    <scope>NUCLEOTIDE SEQUENCE</scope>
</reference>
<dbReference type="Proteomes" id="UP000838412">
    <property type="component" value="Unassembled WGS sequence"/>
</dbReference>
<evidence type="ECO:0000313" key="3">
    <source>
        <dbReference type="Proteomes" id="UP000838412"/>
    </source>
</evidence>
<dbReference type="EMBL" id="CAKMNS010000353">
    <property type="protein sequence ID" value="CAH1277495.1"/>
    <property type="molecule type" value="Genomic_DNA"/>
</dbReference>
<accession>A0A8S4MP58</accession>
<dbReference type="PANTHER" id="PTHR47018:SF4">
    <property type="match status" value="1"/>
</dbReference>
<dbReference type="AlphaFoldDB" id="A0A8S4MP58"/>
<name>A0A8S4MP58_BRALA</name>
<comment type="caution">
    <text evidence="2">The sequence shown here is derived from an EMBL/GenBank/DDBJ whole genome shotgun (WGS) entry which is preliminary data.</text>
</comment>
<evidence type="ECO:0000256" key="1">
    <source>
        <dbReference type="SAM" id="MobiDB-lite"/>
    </source>
</evidence>
<evidence type="ECO:0000313" key="2">
    <source>
        <dbReference type="EMBL" id="CAH1277495.1"/>
    </source>
</evidence>
<feature type="region of interest" description="Disordered" evidence="1">
    <location>
        <begin position="369"/>
        <end position="389"/>
    </location>
</feature>
<gene>
    <name evidence="2" type="primary">Hypp9664</name>
    <name evidence="2" type="ORF">BLAG_LOCUS26264</name>
</gene>
<dbReference type="OrthoDB" id="5989318at2759"/>
<proteinExistence type="predicted"/>
<sequence>MESEEDTIWLLPPEKRTRTSVATSKIPSCSVSAAPPVSVCRSQTISFDFSKCIFCQKQTHKKVKDLINVSTFEACQRIVEAARVKEDEELLRILGGVNNDLIAAEGKYHKACQASYTSKSNLKVVSSKVISDGFSLAFRDLLDAVQPHLDSGQAFTMSSLLDRYKTCLEKRHVDSTSYTTYHLKAKLQGHFGESIAFHIPYDRSMSELVYSSSVSLQDVLHAAYRTPTAVPTTTDDAQRSKSAQATEDTDKDMLLYHAAIVIKSDINNARGIQTQPISVSDMTLATCNSGQLPGQQLAQGSCPAGTSGQLPGQQLAQGSCPAGTSGQLPGRYLRAVARLVPQGSCPAETSGQLPGRYLRAVARPVPQGSCPGVAQGSCPSGSTGQLPGW</sequence>